<keyword evidence="3" id="KW-0597">Phosphoprotein</keyword>
<dbReference type="InterPro" id="IPR000014">
    <property type="entry name" value="PAS"/>
</dbReference>
<gene>
    <name evidence="9" type="ORF">SLNSH_12365</name>
</gene>
<dbReference type="EC" id="2.7.13.3" evidence="2"/>
<dbReference type="GO" id="GO:0000155">
    <property type="term" value="F:phosphorelay sensor kinase activity"/>
    <property type="evidence" value="ECO:0007669"/>
    <property type="project" value="InterPro"/>
</dbReference>
<keyword evidence="4" id="KW-0808">Transferase</keyword>
<feature type="region of interest" description="Disordered" evidence="6">
    <location>
        <begin position="247"/>
        <end position="272"/>
    </location>
</feature>
<evidence type="ECO:0000256" key="5">
    <source>
        <dbReference type="ARBA" id="ARBA00022777"/>
    </source>
</evidence>
<name>A0A2T1HSD1_9HYPH</name>
<dbReference type="NCBIfam" id="TIGR00229">
    <property type="entry name" value="sensory_box"/>
    <property type="match status" value="1"/>
</dbReference>
<feature type="region of interest" description="Disordered" evidence="6">
    <location>
        <begin position="321"/>
        <end position="403"/>
    </location>
</feature>
<evidence type="ECO:0000256" key="3">
    <source>
        <dbReference type="ARBA" id="ARBA00022553"/>
    </source>
</evidence>
<dbReference type="CDD" id="cd00130">
    <property type="entry name" value="PAS"/>
    <property type="match status" value="1"/>
</dbReference>
<feature type="domain" description="PAS" evidence="8">
    <location>
        <begin position="531"/>
        <end position="601"/>
    </location>
</feature>
<dbReference type="SUPFAM" id="SSF55874">
    <property type="entry name" value="ATPase domain of HSP90 chaperone/DNA topoisomerase II/histidine kinase"/>
    <property type="match status" value="1"/>
</dbReference>
<feature type="domain" description="Histidine kinase" evidence="7">
    <location>
        <begin position="676"/>
        <end position="894"/>
    </location>
</feature>
<reference evidence="10" key="1">
    <citation type="submission" date="2018-03" db="EMBL/GenBank/DDBJ databases">
        <authorList>
            <person name="Sun L."/>
            <person name="Liu H."/>
            <person name="Chen W."/>
            <person name="Huang K."/>
            <person name="Liu W."/>
            <person name="Gao X."/>
        </authorList>
    </citation>
    <scope>NUCLEOTIDE SEQUENCE [LARGE SCALE GENOMIC DNA]</scope>
    <source>
        <strain evidence="10">SH9</strain>
    </source>
</reference>
<keyword evidence="10" id="KW-1185">Reference proteome</keyword>
<dbReference type="AlphaFoldDB" id="A0A2T1HSD1"/>
<dbReference type="SMART" id="SM00387">
    <property type="entry name" value="HATPase_c"/>
    <property type="match status" value="1"/>
</dbReference>
<dbReference type="PANTHER" id="PTHR43047:SF72">
    <property type="entry name" value="OSMOSENSING HISTIDINE PROTEIN KINASE SLN1"/>
    <property type="match status" value="1"/>
</dbReference>
<dbReference type="SMART" id="SM00388">
    <property type="entry name" value="HisKA"/>
    <property type="match status" value="1"/>
</dbReference>
<evidence type="ECO:0000256" key="6">
    <source>
        <dbReference type="SAM" id="MobiDB-lite"/>
    </source>
</evidence>
<dbReference type="PRINTS" id="PR00344">
    <property type="entry name" value="BCTRLSENSOR"/>
</dbReference>
<dbReference type="PROSITE" id="PS50109">
    <property type="entry name" value="HIS_KIN"/>
    <property type="match status" value="1"/>
</dbReference>
<dbReference type="InterPro" id="IPR005467">
    <property type="entry name" value="His_kinase_dom"/>
</dbReference>
<evidence type="ECO:0000256" key="1">
    <source>
        <dbReference type="ARBA" id="ARBA00000085"/>
    </source>
</evidence>
<dbReference type="Gene3D" id="1.10.287.130">
    <property type="match status" value="1"/>
</dbReference>
<keyword evidence="5 9" id="KW-0418">Kinase</keyword>
<dbReference type="InterPro" id="IPR036890">
    <property type="entry name" value="HATPase_C_sf"/>
</dbReference>
<dbReference type="Gene3D" id="3.30.450.20">
    <property type="entry name" value="PAS domain"/>
    <property type="match status" value="1"/>
</dbReference>
<sequence length="898" mass="94633">APEPPPAFARAPDAQPPAAVDAPALRARFGGRPLARFTWRSDPHGRLEDISEDFTRAVGPENTPACGEDMGALAARGVQAREGALAAALLARQTFTGVDLTWPVQGAAGGVAVSLSGVPTFDRGRAFTGYRGFGVIHLDELVPLPAAPSATVEAESRREEAEQAEDEAAPVSEPPFPPRTAPPARDIISLTAAQEPSAALAAQPSEARAPEASEVQSGPVSRDAAATLDGALAEPDASRIPGALAETAEAPNGEPPRTQSAQPSSPAEPIGKVVPLRSAAPDAASGAAGPTGLSRSERHAFREIARALGARVEGEELEAFAEGAETGPGQPPEERVAPEAAEAPPAEPASPGHDPLQERLPEPESYPAPAPEGLAPAPAATAQLPPEPQPAAPAAEQPAQAPVSELARHAELIFDRLPIGVMVSRGDVPIAMNRTLLDLLGYEDIDAFHRESGLEGLFNGRAAESLSPGAEGSTVMLTARDGETIAVDARLQAILWDELPATLMSFRRAVDAETLPKLKAVELDLRRRTADVRELRAILDTATDGVIVLDEAGRILSLNKAAEALFGYDQNEVAGETFITLFAPDSHALALDYLEGLKANGVASVLNDGREVVGRVRQGGRIPLFMTLGAISEAPERKFCAVLRDITPWKKAEGDLLEAKQAAEQASAQKSDFLAKISHEVRTPLSAIIGFAEVMIEERFGPIGNERYLEYLRDIHASGGHVISLINDLLDLSKIEAGKFDLNFVSVDANEIVSRSVAMLQPQASAARVVLRTSLSQRLPRVVADERSLRQIVLNILSNAVKFTDPGGQVIVSTAFTDRGEVALRVRDTGIGMTEKEIETALEPFRQVAGSARGGTGLGLPLTKALVEANRASLTIRSAKDSGTLVEVTFPTTRVLSE</sequence>
<feature type="non-terminal residue" evidence="9">
    <location>
        <position position="1"/>
    </location>
</feature>
<evidence type="ECO:0000313" key="9">
    <source>
        <dbReference type="EMBL" id="PSC04570.1"/>
    </source>
</evidence>
<comment type="caution">
    <text evidence="9">The sequence shown here is derived from an EMBL/GenBank/DDBJ whole genome shotgun (WGS) entry which is preliminary data.</text>
</comment>
<feature type="region of interest" description="Disordered" evidence="6">
    <location>
        <begin position="149"/>
        <end position="183"/>
    </location>
</feature>
<dbReference type="CDD" id="cd00082">
    <property type="entry name" value="HisKA"/>
    <property type="match status" value="1"/>
</dbReference>
<dbReference type="Gene3D" id="3.30.565.10">
    <property type="entry name" value="Histidine kinase-like ATPase, C-terminal domain"/>
    <property type="match status" value="1"/>
</dbReference>
<dbReference type="EMBL" id="PVZS01000012">
    <property type="protein sequence ID" value="PSC04570.1"/>
    <property type="molecule type" value="Genomic_DNA"/>
</dbReference>
<dbReference type="PANTHER" id="PTHR43047">
    <property type="entry name" value="TWO-COMPONENT HISTIDINE PROTEIN KINASE"/>
    <property type="match status" value="1"/>
</dbReference>
<dbReference type="InterPro" id="IPR003661">
    <property type="entry name" value="HisK_dim/P_dom"/>
</dbReference>
<dbReference type="OrthoDB" id="9801651at2"/>
<dbReference type="Pfam" id="PF00512">
    <property type="entry name" value="HisKA"/>
    <property type="match status" value="1"/>
</dbReference>
<dbReference type="SUPFAM" id="SSF55785">
    <property type="entry name" value="PYP-like sensor domain (PAS domain)"/>
    <property type="match status" value="1"/>
</dbReference>
<evidence type="ECO:0000256" key="4">
    <source>
        <dbReference type="ARBA" id="ARBA00022679"/>
    </source>
</evidence>
<dbReference type="GO" id="GO:0006355">
    <property type="term" value="P:regulation of DNA-templated transcription"/>
    <property type="evidence" value="ECO:0007669"/>
    <property type="project" value="InterPro"/>
</dbReference>
<dbReference type="SMART" id="SM00091">
    <property type="entry name" value="PAS"/>
    <property type="match status" value="1"/>
</dbReference>
<dbReference type="Pfam" id="PF02518">
    <property type="entry name" value="HATPase_c"/>
    <property type="match status" value="1"/>
</dbReference>
<dbReference type="PROSITE" id="PS50112">
    <property type="entry name" value="PAS"/>
    <property type="match status" value="1"/>
</dbReference>
<feature type="region of interest" description="Disordered" evidence="6">
    <location>
        <begin position="196"/>
        <end position="222"/>
    </location>
</feature>
<organism evidence="9 10">
    <name type="scientific">Alsobacter soli</name>
    <dbReference type="NCBI Taxonomy" id="2109933"/>
    <lineage>
        <taxon>Bacteria</taxon>
        <taxon>Pseudomonadati</taxon>
        <taxon>Pseudomonadota</taxon>
        <taxon>Alphaproteobacteria</taxon>
        <taxon>Hyphomicrobiales</taxon>
        <taxon>Alsobacteraceae</taxon>
        <taxon>Alsobacter</taxon>
    </lineage>
</organism>
<dbReference type="InterPro" id="IPR013767">
    <property type="entry name" value="PAS_fold"/>
</dbReference>
<feature type="compositionally biased region" description="Low complexity" evidence="6">
    <location>
        <begin position="196"/>
        <end position="207"/>
    </location>
</feature>
<accession>A0A2T1HSD1</accession>
<dbReference type="InterPro" id="IPR004358">
    <property type="entry name" value="Sig_transdc_His_kin-like_C"/>
</dbReference>
<dbReference type="InterPro" id="IPR035965">
    <property type="entry name" value="PAS-like_dom_sf"/>
</dbReference>
<dbReference type="RefSeq" id="WP_106337315.1">
    <property type="nucleotide sequence ID" value="NZ_PVZS01000012.1"/>
</dbReference>
<evidence type="ECO:0000259" key="7">
    <source>
        <dbReference type="PROSITE" id="PS50109"/>
    </source>
</evidence>
<evidence type="ECO:0000259" key="8">
    <source>
        <dbReference type="PROSITE" id="PS50112"/>
    </source>
</evidence>
<protein>
    <recommendedName>
        <fullName evidence="2">histidine kinase</fullName>
        <ecNumber evidence="2">2.7.13.3</ecNumber>
    </recommendedName>
</protein>
<dbReference type="GO" id="GO:0005886">
    <property type="term" value="C:plasma membrane"/>
    <property type="evidence" value="ECO:0007669"/>
    <property type="project" value="TreeGrafter"/>
</dbReference>
<evidence type="ECO:0000256" key="2">
    <source>
        <dbReference type="ARBA" id="ARBA00012438"/>
    </source>
</evidence>
<feature type="compositionally biased region" description="Low complexity" evidence="6">
    <location>
        <begin position="392"/>
        <end position="402"/>
    </location>
</feature>
<evidence type="ECO:0000313" key="10">
    <source>
        <dbReference type="Proteomes" id="UP000239772"/>
    </source>
</evidence>
<dbReference type="GO" id="GO:0009927">
    <property type="term" value="F:histidine phosphotransfer kinase activity"/>
    <property type="evidence" value="ECO:0007669"/>
    <property type="project" value="TreeGrafter"/>
</dbReference>
<dbReference type="Pfam" id="PF00989">
    <property type="entry name" value="PAS"/>
    <property type="match status" value="1"/>
</dbReference>
<dbReference type="InterPro" id="IPR003594">
    <property type="entry name" value="HATPase_dom"/>
</dbReference>
<proteinExistence type="predicted"/>
<comment type="catalytic activity">
    <reaction evidence="1">
        <text>ATP + protein L-histidine = ADP + protein N-phospho-L-histidine.</text>
        <dbReference type="EC" id="2.7.13.3"/>
    </reaction>
</comment>
<dbReference type="Proteomes" id="UP000239772">
    <property type="component" value="Unassembled WGS sequence"/>
</dbReference>
<dbReference type="InterPro" id="IPR036097">
    <property type="entry name" value="HisK_dim/P_sf"/>
</dbReference>
<feature type="compositionally biased region" description="Pro residues" evidence="6">
    <location>
        <begin position="172"/>
        <end position="181"/>
    </location>
</feature>
<dbReference type="SUPFAM" id="SSF47384">
    <property type="entry name" value="Homodimeric domain of signal transducing histidine kinase"/>
    <property type="match status" value="1"/>
</dbReference>
<feature type="compositionally biased region" description="Low complexity" evidence="6">
    <location>
        <begin position="371"/>
        <end position="384"/>
    </location>
</feature>